<evidence type="ECO:0000256" key="15">
    <source>
        <dbReference type="ARBA" id="ARBA00031910"/>
    </source>
</evidence>
<dbReference type="InterPro" id="IPR058031">
    <property type="entry name" value="AAA_lid_NorR"/>
</dbReference>
<organism evidence="19 20">
    <name type="scientific">Eiseniibacteriota bacterium</name>
    <dbReference type="NCBI Taxonomy" id="2212470"/>
    <lineage>
        <taxon>Bacteria</taxon>
        <taxon>Candidatus Eiseniibacteriota</taxon>
    </lineage>
</organism>
<feature type="domain" description="Response regulatory" evidence="18">
    <location>
        <begin position="5"/>
        <end position="119"/>
    </location>
</feature>
<dbReference type="GO" id="GO:0005737">
    <property type="term" value="C:cytoplasm"/>
    <property type="evidence" value="ECO:0007669"/>
    <property type="project" value="UniProtKB-SubCell"/>
</dbReference>
<dbReference type="InterPro" id="IPR001789">
    <property type="entry name" value="Sig_transdc_resp-reg_receiver"/>
</dbReference>
<dbReference type="InterPro" id="IPR025944">
    <property type="entry name" value="Sigma_54_int_dom_CS"/>
</dbReference>
<dbReference type="PANTHER" id="PTHR32071">
    <property type="entry name" value="TRANSCRIPTIONAL REGULATORY PROTEIN"/>
    <property type="match status" value="1"/>
</dbReference>
<dbReference type="SMART" id="SM00382">
    <property type="entry name" value="AAA"/>
    <property type="match status" value="1"/>
</dbReference>
<dbReference type="FunFam" id="3.40.50.2300:FF:000018">
    <property type="entry name" value="DNA-binding transcriptional regulator NtrC"/>
    <property type="match status" value="1"/>
</dbReference>
<dbReference type="GO" id="GO:0000160">
    <property type="term" value="P:phosphorelay signal transduction system"/>
    <property type="evidence" value="ECO:0007669"/>
    <property type="project" value="UniProtKB-KW"/>
</dbReference>
<dbReference type="SUPFAM" id="SSF52172">
    <property type="entry name" value="CheY-like"/>
    <property type="match status" value="1"/>
</dbReference>
<dbReference type="PRINTS" id="PR01590">
    <property type="entry name" value="HTHFIS"/>
</dbReference>
<dbReference type="CDD" id="cd00156">
    <property type="entry name" value="REC"/>
    <property type="match status" value="1"/>
</dbReference>
<dbReference type="PROSITE" id="PS50045">
    <property type="entry name" value="SIGMA54_INTERACT_4"/>
    <property type="match status" value="1"/>
</dbReference>
<comment type="caution">
    <text evidence="19">The sequence shown here is derived from an EMBL/GenBank/DDBJ whole genome shotgun (WGS) entry which is preliminary data.</text>
</comment>
<evidence type="ECO:0000256" key="1">
    <source>
        <dbReference type="ARBA" id="ARBA00004496"/>
    </source>
</evidence>
<keyword evidence="12" id="KW-0804">Transcription</keyword>
<proteinExistence type="predicted"/>
<gene>
    <name evidence="19" type="ORF">E6K72_07720</name>
</gene>
<evidence type="ECO:0000256" key="14">
    <source>
        <dbReference type="ARBA" id="ARBA00029881"/>
    </source>
</evidence>
<evidence type="ECO:0000256" key="7">
    <source>
        <dbReference type="ARBA" id="ARBA00022840"/>
    </source>
</evidence>
<reference evidence="19 20" key="1">
    <citation type="journal article" date="2019" name="Nat. Microbiol.">
        <title>Mediterranean grassland soil C-N compound turnover is dependent on rainfall and depth, and is mediated by genomically divergent microorganisms.</title>
        <authorList>
            <person name="Diamond S."/>
            <person name="Andeer P.F."/>
            <person name="Li Z."/>
            <person name="Crits-Christoph A."/>
            <person name="Burstein D."/>
            <person name="Anantharaman K."/>
            <person name="Lane K.R."/>
            <person name="Thomas B.C."/>
            <person name="Pan C."/>
            <person name="Northen T.R."/>
            <person name="Banfield J.F."/>
        </authorList>
    </citation>
    <scope>NUCLEOTIDE SEQUENCE [LARGE SCALE GENOMIC DNA]</scope>
    <source>
        <strain evidence="19">WS_2</strain>
    </source>
</reference>
<evidence type="ECO:0000256" key="2">
    <source>
        <dbReference type="ARBA" id="ARBA00019059"/>
    </source>
</evidence>
<evidence type="ECO:0000259" key="18">
    <source>
        <dbReference type="PROSITE" id="PS50110"/>
    </source>
</evidence>
<dbReference type="GO" id="GO:0043565">
    <property type="term" value="F:sequence-specific DNA binding"/>
    <property type="evidence" value="ECO:0007669"/>
    <property type="project" value="InterPro"/>
</dbReference>
<dbReference type="Gene3D" id="3.40.50.300">
    <property type="entry name" value="P-loop containing nucleotide triphosphate hydrolases"/>
    <property type="match status" value="1"/>
</dbReference>
<dbReference type="InterPro" id="IPR009057">
    <property type="entry name" value="Homeodomain-like_sf"/>
</dbReference>
<evidence type="ECO:0000256" key="16">
    <source>
        <dbReference type="PROSITE-ProRule" id="PRU00169"/>
    </source>
</evidence>
<dbReference type="InterPro" id="IPR011006">
    <property type="entry name" value="CheY-like_superfamily"/>
</dbReference>
<evidence type="ECO:0000256" key="5">
    <source>
        <dbReference type="ARBA" id="ARBA00022553"/>
    </source>
</evidence>
<keyword evidence="4" id="KW-0678">Repressor</keyword>
<evidence type="ECO:0000259" key="17">
    <source>
        <dbReference type="PROSITE" id="PS50045"/>
    </source>
</evidence>
<dbReference type="Gene3D" id="1.10.8.60">
    <property type="match status" value="1"/>
</dbReference>
<keyword evidence="11" id="KW-0010">Activator</keyword>
<dbReference type="InterPro" id="IPR003593">
    <property type="entry name" value="AAA+_ATPase"/>
</dbReference>
<keyword evidence="6" id="KW-0547">Nucleotide-binding</keyword>
<dbReference type="InterPro" id="IPR002078">
    <property type="entry name" value="Sigma_54_int"/>
</dbReference>
<dbReference type="PROSITE" id="PS00675">
    <property type="entry name" value="SIGMA54_INTERACT_1"/>
    <property type="match status" value="1"/>
</dbReference>
<feature type="domain" description="Sigma-54 factor interaction" evidence="17">
    <location>
        <begin position="144"/>
        <end position="371"/>
    </location>
</feature>
<dbReference type="SUPFAM" id="SSF52540">
    <property type="entry name" value="P-loop containing nucleoside triphosphate hydrolases"/>
    <property type="match status" value="1"/>
</dbReference>
<dbReference type="Pfam" id="PF25601">
    <property type="entry name" value="AAA_lid_14"/>
    <property type="match status" value="1"/>
</dbReference>
<evidence type="ECO:0000256" key="9">
    <source>
        <dbReference type="ARBA" id="ARBA00023015"/>
    </source>
</evidence>
<evidence type="ECO:0000256" key="12">
    <source>
        <dbReference type="ARBA" id="ARBA00023163"/>
    </source>
</evidence>
<dbReference type="EMBL" id="VBOS01000266">
    <property type="protein sequence ID" value="TMQ54509.1"/>
    <property type="molecule type" value="Genomic_DNA"/>
</dbReference>
<dbReference type="CDD" id="cd00009">
    <property type="entry name" value="AAA"/>
    <property type="match status" value="1"/>
</dbReference>
<dbReference type="PROSITE" id="PS00676">
    <property type="entry name" value="SIGMA54_INTERACT_2"/>
    <property type="match status" value="1"/>
</dbReference>
<evidence type="ECO:0000313" key="19">
    <source>
        <dbReference type="EMBL" id="TMQ54509.1"/>
    </source>
</evidence>
<comment type="subcellular location">
    <subcellularLocation>
        <location evidence="1">Cytoplasm</location>
    </subcellularLocation>
</comment>
<dbReference type="FunFam" id="3.40.50.300:FF:000006">
    <property type="entry name" value="DNA-binding transcriptional regulator NtrC"/>
    <property type="match status" value="1"/>
</dbReference>
<keyword evidence="9" id="KW-0805">Transcription regulation</keyword>
<dbReference type="GO" id="GO:0005524">
    <property type="term" value="F:ATP binding"/>
    <property type="evidence" value="ECO:0007669"/>
    <property type="project" value="UniProtKB-KW"/>
</dbReference>
<dbReference type="PROSITE" id="PS00688">
    <property type="entry name" value="SIGMA54_INTERACT_3"/>
    <property type="match status" value="1"/>
</dbReference>
<evidence type="ECO:0000256" key="3">
    <source>
        <dbReference type="ARBA" id="ARBA00022490"/>
    </source>
</evidence>
<sequence length="471" mass="52538">MPGEKILVVDDEQSMTQFLSIVLRKEGYQVTAVNNGRDALERVKAENFDIVITDIKMPGMDGIQLLHGIKKHDPSLPVVIMTAYASQQSAIDAVNLGAFQYLIKNAKNDEIKLIVRNALEMRRVRVENQYLKRELKKGHDEKAIIGSSEEMVRVFKMVEKVADSEATIMIQGESGTGKELIARQIHYSSRRAGGPFISINCGAIPRDLLESNLFGHVKGSFTGAVKDSAGLLQVAEGGTFFLDEVGETPLATQVKLLRALQEREIIPVGGTQSIKIDCRLVAATNSDLERDVAEGRFRADLYYRLNVIPIKLPPLRQRRDDIPLLVDHFLKRHSPEGRMKNVSKEAMEILLKYDWPGNVRELENVMERALILDESGVIGPDALPEKVRLGTSHRGSLIIDSPTLTLEELEKEYILKVLNSTRWQKKKASDVLGINASTLYRKLIAYGVERPGARFDDMGEGEADEPTSRVA</sequence>
<dbReference type="SMART" id="SM00448">
    <property type="entry name" value="REC"/>
    <property type="match status" value="1"/>
</dbReference>
<dbReference type="Gene3D" id="1.10.10.60">
    <property type="entry name" value="Homeodomain-like"/>
    <property type="match status" value="1"/>
</dbReference>
<keyword evidence="10" id="KW-0238">DNA-binding</keyword>
<dbReference type="GO" id="GO:0006355">
    <property type="term" value="P:regulation of DNA-templated transcription"/>
    <property type="evidence" value="ECO:0007669"/>
    <property type="project" value="InterPro"/>
</dbReference>
<dbReference type="PROSITE" id="PS50110">
    <property type="entry name" value="RESPONSE_REGULATORY"/>
    <property type="match status" value="1"/>
</dbReference>
<keyword evidence="5 16" id="KW-0597">Phosphoprotein</keyword>
<keyword evidence="7" id="KW-0067">ATP-binding</keyword>
<name>A0A538SSZ6_UNCEI</name>
<accession>A0A538SSZ6</accession>
<evidence type="ECO:0000313" key="20">
    <source>
        <dbReference type="Proteomes" id="UP000317716"/>
    </source>
</evidence>
<dbReference type="Gene3D" id="3.40.50.2300">
    <property type="match status" value="1"/>
</dbReference>
<dbReference type="AlphaFoldDB" id="A0A538SSZ6"/>
<dbReference type="Pfam" id="PF02954">
    <property type="entry name" value="HTH_8"/>
    <property type="match status" value="1"/>
</dbReference>
<dbReference type="InterPro" id="IPR027417">
    <property type="entry name" value="P-loop_NTPase"/>
</dbReference>
<evidence type="ECO:0000256" key="13">
    <source>
        <dbReference type="ARBA" id="ARBA00023231"/>
    </source>
</evidence>
<evidence type="ECO:0000256" key="6">
    <source>
        <dbReference type="ARBA" id="ARBA00022741"/>
    </source>
</evidence>
<keyword evidence="8" id="KW-0902">Two-component regulatory system</keyword>
<dbReference type="InterPro" id="IPR025662">
    <property type="entry name" value="Sigma_54_int_dom_ATP-bd_1"/>
</dbReference>
<keyword evidence="3" id="KW-0963">Cytoplasm</keyword>
<keyword evidence="13" id="KW-0535">Nitrogen fixation</keyword>
<dbReference type="Pfam" id="PF00158">
    <property type="entry name" value="Sigma54_activat"/>
    <property type="match status" value="1"/>
</dbReference>
<dbReference type="Pfam" id="PF00072">
    <property type="entry name" value="Response_reg"/>
    <property type="match status" value="1"/>
</dbReference>
<dbReference type="Proteomes" id="UP000317716">
    <property type="component" value="Unassembled WGS sequence"/>
</dbReference>
<dbReference type="InterPro" id="IPR002197">
    <property type="entry name" value="HTH_Fis"/>
</dbReference>
<dbReference type="SUPFAM" id="SSF46689">
    <property type="entry name" value="Homeodomain-like"/>
    <property type="match status" value="1"/>
</dbReference>
<evidence type="ECO:0000256" key="8">
    <source>
        <dbReference type="ARBA" id="ARBA00023012"/>
    </source>
</evidence>
<dbReference type="InterPro" id="IPR025943">
    <property type="entry name" value="Sigma_54_int_dom_ATP-bd_2"/>
</dbReference>
<dbReference type="PANTHER" id="PTHR32071:SF95">
    <property type="entry name" value="DNA-BINDING TRANSCRIPTIONAL REGULATOR NTRC"/>
    <property type="match status" value="1"/>
</dbReference>
<protein>
    <recommendedName>
        <fullName evidence="2">DNA-binding transcriptional regulator NtrC</fullName>
    </recommendedName>
    <alternativeName>
        <fullName evidence="14">Nitrogen regulation protein NR(I)</fullName>
    </alternativeName>
    <alternativeName>
        <fullName evidence="15">Nitrogen regulator I</fullName>
    </alternativeName>
</protein>
<evidence type="ECO:0000256" key="10">
    <source>
        <dbReference type="ARBA" id="ARBA00023125"/>
    </source>
</evidence>
<evidence type="ECO:0000256" key="4">
    <source>
        <dbReference type="ARBA" id="ARBA00022491"/>
    </source>
</evidence>
<feature type="modified residue" description="4-aspartylphosphate" evidence="16">
    <location>
        <position position="54"/>
    </location>
</feature>
<evidence type="ECO:0000256" key="11">
    <source>
        <dbReference type="ARBA" id="ARBA00023159"/>
    </source>
</evidence>